<feature type="transmembrane region" description="Helical" evidence="6">
    <location>
        <begin position="137"/>
        <end position="154"/>
    </location>
</feature>
<dbReference type="AlphaFoldDB" id="A0A1H1D401"/>
<proteinExistence type="predicted"/>
<dbReference type="STRING" id="37928.SAMN04489742_2248"/>
<evidence type="ECO:0000256" key="3">
    <source>
        <dbReference type="ARBA" id="ARBA00022692"/>
    </source>
</evidence>
<accession>A0A1H1D401</accession>
<evidence type="ECO:0000256" key="5">
    <source>
        <dbReference type="ARBA" id="ARBA00023136"/>
    </source>
</evidence>
<feature type="transmembrane region" description="Helical" evidence="6">
    <location>
        <begin position="79"/>
        <end position="100"/>
    </location>
</feature>
<keyword evidence="4 6" id="KW-1133">Transmembrane helix</keyword>
<evidence type="ECO:0000256" key="1">
    <source>
        <dbReference type="ARBA" id="ARBA00004651"/>
    </source>
</evidence>
<feature type="transmembrane region" description="Helical" evidence="6">
    <location>
        <begin position="48"/>
        <end position="73"/>
    </location>
</feature>
<feature type="transmembrane region" description="Helical" evidence="6">
    <location>
        <begin position="160"/>
        <end position="183"/>
    </location>
</feature>
<evidence type="ECO:0000256" key="4">
    <source>
        <dbReference type="ARBA" id="ARBA00022989"/>
    </source>
</evidence>
<evidence type="ECO:0000313" key="7">
    <source>
        <dbReference type="EMBL" id="SDQ71193.1"/>
    </source>
</evidence>
<dbReference type="PANTHER" id="PTHR30086">
    <property type="entry name" value="ARGININE EXPORTER PROTEIN ARGO"/>
    <property type="match status" value="1"/>
</dbReference>
<evidence type="ECO:0000313" key="8">
    <source>
        <dbReference type="Proteomes" id="UP000181917"/>
    </source>
</evidence>
<keyword evidence="3 6" id="KW-0812">Transmembrane</keyword>
<dbReference type="EMBL" id="FNKH01000002">
    <property type="protein sequence ID" value="SDQ71193.1"/>
    <property type="molecule type" value="Genomic_DNA"/>
</dbReference>
<dbReference type="InterPro" id="IPR001123">
    <property type="entry name" value="LeuE-type"/>
</dbReference>
<keyword evidence="2" id="KW-1003">Cell membrane</keyword>
<protein>
    <submittedName>
        <fullName evidence="7">Threonine/homoserine/homoserine lactone efflux protein</fullName>
    </submittedName>
</protein>
<sequence length="221" mass="23118">MVGYHASVTITQALLSFAAVAALLTIIPGMDTAMVLRSAISQNRRHAYATALGINSGAMVWGIAAAVGASALLAASETAFTVLKLVGAAYMVWLGASLLWKSFRTPAVPAPDTGAFPVPRGGSLLASWAKGTGTNLLNPKVGVFYIAMIPQFIPDEAAPLLMGIALAAVHNLLGLLWFTGIIFGTHVARKWLRTPKVAKTMDRITGTVMIGFGTALALETR</sequence>
<dbReference type="GO" id="GO:0005886">
    <property type="term" value="C:plasma membrane"/>
    <property type="evidence" value="ECO:0007669"/>
    <property type="project" value="UniProtKB-SubCell"/>
</dbReference>
<dbReference type="PANTHER" id="PTHR30086:SF20">
    <property type="entry name" value="ARGININE EXPORTER PROTEIN ARGO-RELATED"/>
    <property type="match status" value="1"/>
</dbReference>
<evidence type="ECO:0000256" key="6">
    <source>
        <dbReference type="SAM" id="Phobius"/>
    </source>
</evidence>
<gene>
    <name evidence="7" type="ORF">SAMN04489742_2248</name>
</gene>
<organism evidence="7 8">
    <name type="scientific">Crystallibacter crystallopoietes</name>
    <dbReference type="NCBI Taxonomy" id="37928"/>
    <lineage>
        <taxon>Bacteria</taxon>
        <taxon>Bacillati</taxon>
        <taxon>Actinomycetota</taxon>
        <taxon>Actinomycetes</taxon>
        <taxon>Micrococcales</taxon>
        <taxon>Micrococcaceae</taxon>
        <taxon>Crystallibacter</taxon>
    </lineage>
</organism>
<evidence type="ECO:0000256" key="2">
    <source>
        <dbReference type="ARBA" id="ARBA00022475"/>
    </source>
</evidence>
<dbReference type="Pfam" id="PF01810">
    <property type="entry name" value="LysE"/>
    <property type="match status" value="1"/>
</dbReference>
<name>A0A1H1D401_9MICC</name>
<feature type="transmembrane region" description="Helical" evidence="6">
    <location>
        <begin position="6"/>
        <end position="27"/>
    </location>
</feature>
<keyword evidence="8" id="KW-1185">Reference proteome</keyword>
<dbReference type="GO" id="GO:0015171">
    <property type="term" value="F:amino acid transmembrane transporter activity"/>
    <property type="evidence" value="ECO:0007669"/>
    <property type="project" value="TreeGrafter"/>
</dbReference>
<dbReference type="PIRSF" id="PIRSF006324">
    <property type="entry name" value="LeuE"/>
    <property type="match status" value="1"/>
</dbReference>
<keyword evidence="5 6" id="KW-0472">Membrane</keyword>
<reference evidence="7 8" key="1">
    <citation type="submission" date="2016-10" db="EMBL/GenBank/DDBJ databases">
        <authorList>
            <person name="de Groot N.N."/>
        </authorList>
    </citation>
    <scope>NUCLEOTIDE SEQUENCE [LARGE SCALE GENOMIC DNA]</scope>
    <source>
        <strain evidence="7 8">DSM 20117</strain>
    </source>
</reference>
<comment type="subcellular location">
    <subcellularLocation>
        <location evidence="1">Cell membrane</location>
        <topology evidence="1">Multi-pass membrane protein</topology>
    </subcellularLocation>
</comment>
<dbReference type="Proteomes" id="UP000181917">
    <property type="component" value="Unassembled WGS sequence"/>
</dbReference>